<protein>
    <submittedName>
        <fullName evidence="2">Uncharacterized protein</fullName>
    </submittedName>
</protein>
<reference evidence="2" key="1">
    <citation type="journal article" date="2015" name="Nature">
        <title>Complex archaea that bridge the gap between prokaryotes and eukaryotes.</title>
        <authorList>
            <person name="Spang A."/>
            <person name="Saw J.H."/>
            <person name="Jorgensen S.L."/>
            <person name="Zaremba-Niedzwiedzka K."/>
            <person name="Martijn J."/>
            <person name="Lind A.E."/>
            <person name="van Eijk R."/>
            <person name="Schleper C."/>
            <person name="Guy L."/>
            <person name="Ettema T.J."/>
        </authorList>
    </citation>
    <scope>NUCLEOTIDE SEQUENCE</scope>
</reference>
<gene>
    <name evidence="2" type="ORF">LCGC14_2826120</name>
</gene>
<organism evidence="2">
    <name type="scientific">marine sediment metagenome</name>
    <dbReference type="NCBI Taxonomy" id="412755"/>
    <lineage>
        <taxon>unclassified sequences</taxon>
        <taxon>metagenomes</taxon>
        <taxon>ecological metagenomes</taxon>
    </lineage>
</organism>
<accession>A0A0F8YFH8</accession>
<keyword evidence="1" id="KW-0812">Transmembrane</keyword>
<keyword evidence="1" id="KW-0472">Membrane</keyword>
<evidence type="ECO:0000256" key="1">
    <source>
        <dbReference type="SAM" id="Phobius"/>
    </source>
</evidence>
<keyword evidence="1" id="KW-1133">Transmembrane helix</keyword>
<sequence>MNPYKNFSLLEKIVITIIGIGLIIVIILDYLGVI</sequence>
<proteinExistence type="predicted"/>
<comment type="caution">
    <text evidence="2">The sequence shown here is derived from an EMBL/GenBank/DDBJ whole genome shotgun (WGS) entry which is preliminary data.</text>
</comment>
<dbReference type="EMBL" id="LAZR01053704">
    <property type="protein sequence ID" value="KKK80177.1"/>
    <property type="molecule type" value="Genomic_DNA"/>
</dbReference>
<dbReference type="AlphaFoldDB" id="A0A0F8YFH8"/>
<feature type="transmembrane region" description="Helical" evidence="1">
    <location>
        <begin position="13"/>
        <end position="33"/>
    </location>
</feature>
<evidence type="ECO:0000313" key="2">
    <source>
        <dbReference type="EMBL" id="KKK80177.1"/>
    </source>
</evidence>
<name>A0A0F8YFH8_9ZZZZ</name>